<dbReference type="SUPFAM" id="SSF50998">
    <property type="entry name" value="Quinoprotein alcohol dehydrogenase-like"/>
    <property type="match status" value="1"/>
</dbReference>
<dbReference type="Gene3D" id="2.130.10.10">
    <property type="entry name" value="YVTN repeat-like/Quinoprotein amine dehydrogenase"/>
    <property type="match status" value="3"/>
</dbReference>
<proteinExistence type="predicted"/>
<feature type="region of interest" description="Disordered" evidence="2">
    <location>
        <begin position="1052"/>
        <end position="1080"/>
    </location>
</feature>
<keyword evidence="4" id="KW-1185">Reference proteome</keyword>
<dbReference type="SMART" id="SM00320">
    <property type="entry name" value="WD40"/>
    <property type="match status" value="7"/>
</dbReference>
<dbReference type="EMBL" id="CAJVPK010001785">
    <property type="protein sequence ID" value="CAG8598342.1"/>
    <property type="molecule type" value="Genomic_DNA"/>
</dbReference>
<feature type="compositionally biased region" description="Basic and acidic residues" evidence="2">
    <location>
        <begin position="910"/>
        <end position="920"/>
    </location>
</feature>
<reference evidence="3" key="1">
    <citation type="submission" date="2021-06" db="EMBL/GenBank/DDBJ databases">
        <authorList>
            <person name="Kallberg Y."/>
            <person name="Tangrot J."/>
            <person name="Rosling A."/>
        </authorList>
    </citation>
    <scope>NUCLEOTIDE SEQUENCE</scope>
    <source>
        <strain evidence="3">AZ414A</strain>
    </source>
</reference>
<dbReference type="PROSITE" id="PS50294">
    <property type="entry name" value="WD_REPEATS_REGION"/>
    <property type="match status" value="1"/>
</dbReference>
<dbReference type="InterPro" id="IPR011047">
    <property type="entry name" value="Quinoprotein_ADH-like_sf"/>
</dbReference>
<evidence type="ECO:0000256" key="1">
    <source>
        <dbReference type="PROSITE-ProRule" id="PRU00221"/>
    </source>
</evidence>
<protein>
    <submittedName>
        <fullName evidence="3">10987_t:CDS:1</fullName>
    </submittedName>
</protein>
<gene>
    <name evidence="3" type="ORF">DEBURN_LOCUS9399</name>
</gene>
<evidence type="ECO:0000256" key="2">
    <source>
        <dbReference type="SAM" id="MobiDB-lite"/>
    </source>
</evidence>
<dbReference type="InterPro" id="IPR052779">
    <property type="entry name" value="WDR62"/>
</dbReference>
<dbReference type="AlphaFoldDB" id="A0A9N9CDW4"/>
<name>A0A9N9CDW4_9GLOM</name>
<comment type="caution">
    <text evidence="3">The sequence shown here is derived from an EMBL/GenBank/DDBJ whole genome shotgun (WGS) entry which is preliminary data.</text>
</comment>
<dbReference type="OrthoDB" id="6252103at2759"/>
<evidence type="ECO:0000313" key="4">
    <source>
        <dbReference type="Proteomes" id="UP000789706"/>
    </source>
</evidence>
<evidence type="ECO:0000313" key="3">
    <source>
        <dbReference type="EMBL" id="CAG8598342.1"/>
    </source>
</evidence>
<dbReference type="Proteomes" id="UP000789706">
    <property type="component" value="Unassembled WGS sequence"/>
</dbReference>
<organism evidence="3 4">
    <name type="scientific">Diversispora eburnea</name>
    <dbReference type="NCBI Taxonomy" id="1213867"/>
    <lineage>
        <taxon>Eukaryota</taxon>
        <taxon>Fungi</taxon>
        <taxon>Fungi incertae sedis</taxon>
        <taxon>Mucoromycota</taxon>
        <taxon>Glomeromycotina</taxon>
        <taxon>Glomeromycetes</taxon>
        <taxon>Diversisporales</taxon>
        <taxon>Diversisporaceae</taxon>
        <taxon>Diversispora</taxon>
    </lineage>
</organism>
<dbReference type="InterPro" id="IPR001680">
    <property type="entry name" value="WD40_rpt"/>
</dbReference>
<feature type="non-terminal residue" evidence="3">
    <location>
        <position position="1"/>
    </location>
</feature>
<dbReference type="SUPFAM" id="SSF117289">
    <property type="entry name" value="Nucleoporin domain"/>
    <property type="match status" value="1"/>
</dbReference>
<dbReference type="PROSITE" id="PS50082">
    <property type="entry name" value="WD_REPEATS_2"/>
    <property type="match status" value="1"/>
</dbReference>
<dbReference type="InterPro" id="IPR015943">
    <property type="entry name" value="WD40/YVTN_repeat-like_dom_sf"/>
</dbReference>
<feature type="compositionally biased region" description="Polar residues" evidence="2">
    <location>
        <begin position="569"/>
        <end position="600"/>
    </location>
</feature>
<accession>A0A9N9CDW4</accession>
<feature type="region of interest" description="Disordered" evidence="2">
    <location>
        <begin position="565"/>
        <end position="625"/>
    </location>
</feature>
<dbReference type="PANTHER" id="PTHR45589">
    <property type="entry name" value="WD REPEAT DOMAIN 62, ISOFORM G"/>
    <property type="match status" value="1"/>
</dbReference>
<dbReference type="PANTHER" id="PTHR45589:SF1">
    <property type="entry name" value="WD REPEAT DOMAIN 62, ISOFORM G"/>
    <property type="match status" value="1"/>
</dbReference>
<dbReference type="Pfam" id="PF00400">
    <property type="entry name" value="WD40"/>
    <property type="match status" value="3"/>
</dbReference>
<feature type="region of interest" description="Disordered" evidence="2">
    <location>
        <begin position="901"/>
        <end position="920"/>
    </location>
</feature>
<feature type="repeat" description="WD" evidence="1">
    <location>
        <begin position="414"/>
        <end position="455"/>
    </location>
</feature>
<sequence length="1199" mass="133705">VKGAYSIDVSENYIVCACTNGIVRLFEPVTLKYLGTLPKPHPLGVDLTLQTGTTYNGTGDPNDSYPDTLALKLDTETGKLTCIYSDRSLFIWDIKDVKKMGKYRSFLYHCDTIWGVEMVPDRDPNSTSESILPENTFVTYSADSTIRFWNLDGTNSATNQNSTSTHGIKRNIYSKECLKIVYVDPDGSYRSSAVINKNDQPDSTDQSTSAPVELGIRTLKISPDGKLMASGDRGGNLRVHDLDTFEELTYQEAHDAEILTIEFTDGRIPDAPYLIATASRDRILHVFDINTNYQLIQTLDDHSSSITAIKFTNDGGRLISCGADKTTVFDMDIDVSNRYIGTVSGERRLNVFQIETGKNVRSYKSDTPDEVNAADQGSLLRISLDPGGVYAVTGGSDKSVRLFDFATGTILGKVLGHSELITCVKFTPDCERVISTSADGCIFVWKISDELVSKMRQKWLNRSGVGRTSPVMKDYLSSPQLSSSPISPIIRATTMPAQRPQSIMLDLQQQSESVNGRAQDFTVRSKNNKSSSNLKVKKSYSSLITLDTQIDDNTKKLGGTLRRPVSFANDGSSQPKPIQLSTTSTPRPISEFSPTRIPTTKSPPPNSPLSDTSLLVTPPNTPISPNMVRRESWKIGLPNWAKKAFKEKDAENSSTNVVNNDNVNNNINNNVKNDVFNVSDNSFNVEKKLFNATRPLNKTKSQSKLRQDLTIQFLSEENNDQGFTSMTDNVIFDDSLPISDNAETIFVESQGEEEYEEYIVDNENTPTPKLRRKSSFVGKNVQKLEMFLATHLKPDAIDKSNLTDNDHLTKDLCTKKRQSLTTKFYSVNPRQLQDSSDCDDGLLDSIKKLILKSEPGESIPKENSSTEDIEKTLEVLEGKKVEVVNQVNKDGSLIRQMEAITSAKDPSSNDQKDLEENKETIDDDEIKVIENKGDGLGIIITEITEEREEDNEKKTIIKSDDAPITRNNTIASDDQLNEDNVMDDLLNMTILLERTLNAYKKASNNESMAKLISDSLLNMMDDISKSINIERQSNNENHDNSNNCLKEEEINRKSVNNDKQFMNDNDNKDSNYHEEEENDSNNSYYTAITSHSNENELSPNINNINKSNLMSMSPPSKPNLQLSEEVMYDFLEKYSELLIKTVDEKITAKFTPTLVTKSSIDELGSNCINTNLSSKSTKSIKGSIPVGISKNKFSKSRFV</sequence>
<keyword evidence="1" id="KW-0853">WD repeat</keyword>